<dbReference type="GO" id="GO:0001700">
    <property type="term" value="P:embryonic development via the syncytial blastoderm"/>
    <property type="evidence" value="ECO:0007669"/>
    <property type="project" value="InterPro"/>
</dbReference>
<sequence length="348" mass="40027">MDYLTHEGHVFGMLDRDQRTARPSVVGNYRDRQTTASSFTSTCGCECRKSSPASCNVTDPNLRTDSISHADLVRGRTSPSTVSRVRKNENRTFWVGRIPGLHRTLILGFYLTIVTLPTTLAAPSTRRPGTMTSNGVEKWMKPCGRKIDRLPGDTTNEVRATDAEMLEQIIDQTNRSYRKVNDFKDKFAKKAFKIDWEQLHSLHKSYSSYDWLPGTDKIPKTLGEHTDPNHLESLELDATLYNTYEYLQRIAVGIDQIVIDETRSGSSFFKSDFEEIETYVLSILCEIETTMVERKLEKRPDIQRHIVPDNLKNGDNTNMNVRNYIILRDYMNILEYVSESFEYLKSKL</sequence>
<dbReference type="GO" id="GO:0007259">
    <property type="term" value="P:cell surface receptor signaling pathway via JAK-STAT"/>
    <property type="evidence" value="ECO:0007669"/>
    <property type="project" value="InterPro"/>
</dbReference>
<dbReference type="Pfam" id="PF15972">
    <property type="entry name" value="Unpaired"/>
    <property type="match status" value="1"/>
</dbReference>
<reference evidence="1 2" key="1">
    <citation type="submission" date="2023-03" db="EMBL/GenBank/DDBJ databases">
        <title>Genome insight into feeding habits of ladybird beetles.</title>
        <authorList>
            <person name="Li H.-S."/>
            <person name="Huang Y.-H."/>
            <person name="Pang H."/>
        </authorList>
    </citation>
    <scope>NUCLEOTIDE SEQUENCE [LARGE SCALE GENOMIC DNA]</scope>
    <source>
        <strain evidence="1">SYSU_2023b</strain>
        <tissue evidence="1">Whole body</tissue>
    </source>
</reference>
<dbReference type="AlphaFoldDB" id="A0AAW1UZS5"/>
<comment type="caution">
    <text evidence="1">The sequence shown here is derived from an EMBL/GenBank/DDBJ whole genome shotgun (WGS) entry which is preliminary data.</text>
</comment>
<dbReference type="InterPro" id="IPR031901">
    <property type="entry name" value="Unpaired"/>
</dbReference>
<dbReference type="EMBL" id="JARQZJ010000094">
    <property type="protein sequence ID" value="KAK9885074.1"/>
    <property type="molecule type" value="Genomic_DNA"/>
</dbReference>
<gene>
    <name evidence="1" type="ORF">WA026_009298</name>
</gene>
<protein>
    <submittedName>
        <fullName evidence="1">Uncharacterized protein</fullName>
    </submittedName>
</protein>
<organism evidence="1 2">
    <name type="scientific">Henosepilachna vigintioctopunctata</name>
    <dbReference type="NCBI Taxonomy" id="420089"/>
    <lineage>
        <taxon>Eukaryota</taxon>
        <taxon>Metazoa</taxon>
        <taxon>Ecdysozoa</taxon>
        <taxon>Arthropoda</taxon>
        <taxon>Hexapoda</taxon>
        <taxon>Insecta</taxon>
        <taxon>Pterygota</taxon>
        <taxon>Neoptera</taxon>
        <taxon>Endopterygota</taxon>
        <taxon>Coleoptera</taxon>
        <taxon>Polyphaga</taxon>
        <taxon>Cucujiformia</taxon>
        <taxon>Coccinelloidea</taxon>
        <taxon>Coccinellidae</taxon>
        <taxon>Epilachninae</taxon>
        <taxon>Epilachnini</taxon>
        <taxon>Henosepilachna</taxon>
    </lineage>
</organism>
<name>A0AAW1UZS5_9CUCU</name>
<dbReference type="Proteomes" id="UP001431783">
    <property type="component" value="Unassembled WGS sequence"/>
</dbReference>
<keyword evidence="2" id="KW-1185">Reference proteome</keyword>
<evidence type="ECO:0000313" key="1">
    <source>
        <dbReference type="EMBL" id="KAK9885074.1"/>
    </source>
</evidence>
<proteinExistence type="predicted"/>
<accession>A0AAW1UZS5</accession>
<evidence type="ECO:0000313" key="2">
    <source>
        <dbReference type="Proteomes" id="UP001431783"/>
    </source>
</evidence>